<accession>A0A8D9DQS4</accession>
<proteinExistence type="predicted"/>
<protein>
    <submittedName>
        <fullName evidence="1">Uncharacterized protein</fullName>
    </submittedName>
</protein>
<evidence type="ECO:0000313" key="1">
    <source>
        <dbReference type="EMBL" id="CAG6725834.1"/>
    </source>
</evidence>
<name>A0A8D9DQS4_9HEMI</name>
<dbReference type="AlphaFoldDB" id="A0A8D9DQS4"/>
<organism evidence="1">
    <name type="scientific">Cacopsylla melanoneura</name>
    <dbReference type="NCBI Taxonomy" id="428564"/>
    <lineage>
        <taxon>Eukaryota</taxon>
        <taxon>Metazoa</taxon>
        <taxon>Ecdysozoa</taxon>
        <taxon>Arthropoda</taxon>
        <taxon>Hexapoda</taxon>
        <taxon>Insecta</taxon>
        <taxon>Pterygota</taxon>
        <taxon>Neoptera</taxon>
        <taxon>Paraneoptera</taxon>
        <taxon>Hemiptera</taxon>
        <taxon>Sternorrhyncha</taxon>
        <taxon>Psylloidea</taxon>
        <taxon>Psyllidae</taxon>
        <taxon>Psyllinae</taxon>
        <taxon>Cacopsylla</taxon>
    </lineage>
</organism>
<reference evidence="1" key="1">
    <citation type="submission" date="2021-05" db="EMBL/GenBank/DDBJ databases">
        <authorList>
            <person name="Alioto T."/>
            <person name="Alioto T."/>
            <person name="Gomez Garrido J."/>
        </authorList>
    </citation>
    <scope>NUCLEOTIDE SEQUENCE</scope>
</reference>
<dbReference type="EMBL" id="HBUF01370304">
    <property type="protein sequence ID" value="CAG6725834.1"/>
    <property type="molecule type" value="Transcribed_RNA"/>
</dbReference>
<sequence>MPPFNFSHIKVTAFLHITACTRFLLSRDQVVVQVTKYSLPYEMSKDKIRLIQNKDYSNFRTLRFELFVKIKLIYLQKIKIQKKLSSENRHSRSIFQLISDKIFSTHYKRRFF</sequence>